<accession>A0A0F9XZP8</accession>
<protein>
    <recommendedName>
        <fullName evidence="2">TubC N-terminal docking domain-containing protein</fullName>
    </recommendedName>
</protein>
<sequence>MTAAMLIEKSRSIGIVLTLSGDTIVWLSDNPPEPELLAALRENRLSVIHALRMGIPISLNALDWLAQVAVLLSTDASTLLEHGLVDTDDLVEQYRTHPRFTARLIESSPAWLRLNLGRGKTRELHAREVRTECVPTEINKAGMPEIQYVPEWIAKRDAIYSHALGHCKKWFPPASRYSPAGARLLALYQGAPQ</sequence>
<evidence type="ECO:0000313" key="1">
    <source>
        <dbReference type="EMBL" id="KKN97908.1"/>
    </source>
</evidence>
<dbReference type="AlphaFoldDB" id="A0A0F9XZP8"/>
<comment type="caution">
    <text evidence="1">The sequence shown here is derived from an EMBL/GenBank/DDBJ whole genome shotgun (WGS) entry which is preliminary data.</text>
</comment>
<reference evidence="1" key="1">
    <citation type="journal article" date="2015" name="Nature">
        <title>Complex archaea that bridge the gap between prokaryotes and eukaryotes.</title>
        <authorList>
            <person name="Spang A."/>
            <person name="Saw J.H."/>
            <person name="Jorgensen S.L."/>
            <person name="Zaremba-Niedzwiedzka K."/>
            <person name="Martijn J."/>
            <person name="Lind A.E."/>
            <person name="van Eijk R."/>
            <person name="Schleper C."/>
            <person name="Guy L."/>
            <person name="Ettema T.J."/>
        </authorList>
    </citation>
    <scope>NUCLEOTIDE SEQUENCE</scope>
</reference>
<dbReference type="EMBL" id="LAZR01000054">
    <property type="protein sequence ID" value="KKN97908.1"/>
    <property type="molecule type" value="Genomic_DNA"/>
</dbReference>
<proteinExistence type="predicted"/>
<gene>
    <name evidence="1" type="ORF">LCGC14_0151040</name>
</gene>
<evidence type="ECO:0008006" key="2">
    <source>
        <dbReference type="Google" id="ProtNLM"/>
    </source>
</evidence>
<name>A0A0F9XZP8_9ZZZZ</name>
<organism evidence="1">
    <name type="scientific">marine sediment metagenome</name>
    <dbReference type="NCBI Taxonomy" id="412755"/>
    <lineage>
        <taxon>unclassified sequences</taxon>
        <taxon>metagenomes</taxon>
        <taxon>ecological metagenomes</taxon>
    </lineage>
</organism>